<dbReference type="GeneID" id="59238118"/>
<dbReference type="RefSeq" id="XP_037146060.1">
    <property type="nucleotide sequence ID" value="XM_037290165.1"/>
</dbReference>
<proteinExistence type="predicted"/>
<feature type="compositionally biased region" description="Low complexity" evidence="1">
    <location>
        <begin position="92"/>
        <end position="104"/>
    </location>
</feature>
<feature type="compositionally biased region" description="Acidic residues" evidence="1">
    <location>
        <begin position="105"/>
        <end position="127"/>
    </location>
</feature>
<dbReference type="KEGG" id="zmk:HG535_0G02190"/>
<evidence type="ECO:0000256" key="1">
    <source>
        <dbReference type="SAM" id="MobiDB-lite"/>
    </source>
</evidence>
<accession>A0A7H9B6I3</accession>
<protein>
    <submittedName>
        <fullName evidence="2">Uncharacterized protein</fullName>
    </submittedName>
</protein>
<feature type="compositionally biased region" description="Polar residues" evidence="1">
    <location>
        <begin position="19"/>
        <end position="46"/>
    </location>
</feature>
<reference evidence="2 3" key="1">
    <citation type="submission" date="2020-07" db="EMBL/GenBank/DDBJ databases">
        <title>The yeast mating-type switching endonuclease HO is a domesticated member of an unorthodox homing genetic element family.</title>
        <authorList>
            <person name="Coughlan A.Y."/>
            <person name="Lombardi L."/>
            <person name="Braun-Galleani S."/>
            <person name="Martos A.R."/>
            <person name="Galeote V."/>
            <person name="Bigey F."/>
            <person name="Dequin S."/>
            <person name="Byrne K.P."/>
            <person name="Wolfe K.H."/>
        </authorList>
    </citation>
    <scope>NUCLEOTIDE SEQUENCE [LARGE SCALE GENOMIC DNA]</scope>
    <source>
        <strain evidence="2 3">NRRL Y-6702</strain>
    </source>
</reference>
<feature type="region of interest" description="Disordered" evidence="1">
    <location>
        <begin position="1"/>
        <end position="55"/>
    </location>
</feature>
<dbReference type="AlphaFoldDB" id="A0A7H9B6I3"/>
<sequence length="127" mass="13725">MVAAAVLKEEPKSADPHSTPANGAASTTATHEPTSRDTTATETNTKAQRKERVIPWEATHQQVDIKTFTGYDLKLDGWIRQDVLNERRHKAASPSAAAAVADPIPADEVDDEDDDGDNEDEGDGDEE</sequence>
<name>A0A7H9B6I3_ZYGMR</name>
<evidence type="ECO:0000313" key="3">
    <source>
        <dbReference type="Proteomes" id="UP000509704"/>
    </source>
</evidence>
<dbReference type="EMBL" id="CP058610">
    <property type="protein sequence ID" value="QLG74335.1"/>
    <property type="molecule type" value="Genomic_DNA"/>
</dbReference>
<dbReference type="OrthoDB" id="4054682at2759"/>
<dbReference type="Proteomes" id="UP000509704">
    <property type="component" value="Chromosome 7"/>
</dbReference>
<organism evidence="2 3">
    <name type="scientific">Zygotorulaspora mrakii</name>
    <name type="common">Zygosaccharomyces mrakii</name>
    <dbReference type="NCBI Taxonomy" id="42260"/>
    <lineage>
        <taxon>Eukaryota</taxon>
        <taxon>Fungi</taxon>
        <taxon>Dikarya</taxon>
        <taxon>Ascomycota</taxon>
        <taxon>Saccharomycotina</taxon>
        <taxon>Saccharomycetes</taxon>
        <taxon>Saccharomycetales</taxon>
        <taxon>Saccharomycetaceae</taxon>
        <taxon>Zygotorulaspora</taxon>
    </lineage>
</organism>
<evidence type="ECO:0000313" key="2">
    <source>
        <dbReference type="EMBL" id="QLG74335.1"/>
    </source>
</evidence>
<feature type="region of interest" description="Disordered" evidence="1">
    <location>
        <begin position="87"/>
        <end position="127"/>
    </location>
</feature>
<keyword evidence="3" id="KW-1185">Reference proteome</keyword>
<gene>
    <name evidence="2" type="ORF">HG535_0G02190</name>
</gene>